<dbReference type="EMBL" id="MF101421">
    <property type="protein sequence ID" value="ARW62048.1"/>
    <property type="molecule type" value="Genomic_DNA"/>
</dbReference>
<dbReference type="InterPro" id="IPR025595">
    <property type="entry name" value="PterinBD-DUF4346"/>
</dbReference>
<reference evidence="3" key="1">
    <citation type="journal article" date="2017" name="J. Phycol.">
        <title>Analysis of chloroplast genomes and a supermatrix inform reclassification of the Rhodomelaceae (Rhodophyta).</title>
        <authorList>
            <person name="Diaz-Tapia P."/>
            <person name="Maggs C.A."/>
            <person name="West J.A."/>
            <person name="Verbruggen H."/>
        </authorList>
    </citation>
    <scope>NUCLEOTIDE SEQUENCE</scope>
    <source>
        <strain evidence="3">JW3897</strain>
    </source>
</reference>
<dbReference type="Pfam" id="PF14251">
    <property type="entry name" value="PterinBD-DUF4346"/>
    <property type="match status" value="1"/>
</dbReference>
<dbReference type="AlphaFoldDB" id="A0A1Z1M7I1"/>
<organism evidence="3">
    <name type="scientific">Bostrychia simpliciuscula</name>
    <dbReference type="NCBI Taxonomy" id="324754"/>
    <lineage>
        <taxon>Eukaryota</taxon>
        <taxon>Rhodophyta</taxon>
        <taxon>Florideophyceae</taxon>
        <taxon>Rhodymeniophycidae</taxon>
        <taxon>Ceramiales</taxon>
        <taxon>Rhodomelaceae</taxon>
        <taxon>Bostrychia</taxon>
    </lineage>
</organism>
<keyword evidence="3" id="KW-0150">Chloroplast</keyword>
<dbReference type="RefSeq" id="YP_009393486.1">
    <property type="nucleotide sequence ID" value="NC_035268.1"/>
</dbReference>
<evidence type="ECO:0000256" key="1">
    <source>
        <dbReference type="SAM" id="Phobius"/>
    </source>
</evidence>
<sequence>MDTSYILIRIHNKKTIELHYFICSLYYNSIIYSYPICFTANSSYVMFILLSLHKSFHFLTTEHKLYLGKELYKAEISIQLNQKYIQE</sequence>
<geneLocation type="chloroplast" evidence="3"/>
<keyword evidence="1" id="KW-0812">Transmembrane</keyword>
<accession>A0A1Z1M7I1</accession>
<dbReference type="GeneID" id="33355186"/>
<keyword evidence="3" id="KW-0934">Plastid</keyword>
<proteinExistence type="predicted"/>
<gene>
    <name evidence="3" type="primary">ConsOrf2</name>
</gene>
<keyword evidence="1" id="KW-0472">Membrane</keyword>
<feature type="domain" description="DUF4346" evidence="2">
    <location>
        <begin position="30"/>
        <end position="87"/>
    </location>
</feature>
<protein>
    <recommendedName>
        <fullName evidence="2">DUF4346 domain-containing protein</fullName>
    </recommendedName>
</protein>
<evidence type="ECO:0000259" key="2">
    <source>
        <dbReference type="Pfam" id="PF14251"/>
    </source>
</evidence>
<evidence type="ECO:0000313" key="3">
    <source>
        <dbReference type="EMBL" id="ARW62048.1"/>
    </source>
</evidence>
<name>A0A1Z1M7I1_9FLOR</name>
<feature type="transmembrane region" description="Helical" evidence="1">
    <location>
        <begin position="31"/>
        <end position="52"/>
    </location>
</feature>
<keyword evidence="1" id="KW-1133">Transmembrane helix</keyword>